<accession>A0ABW5CWM1</accession>
<evidence type="ECO:0000313" key="4">
    <source>
        <dbReference type="Proteomes" id="UP001597374"/>
    </source>
</evidence>
<dbReference type="NCBIfam" id="TIGR02226">
    <property type="entry name" value="two_anch"/>
    <property type="match status" value="1"/>
</dbReference>
<protein>
    <submittedName>
        <fullName evidence="3">BatA domain-containing protein</fullName>
    </submittedName>
</protein>
<organism evidence="3 4">
    <name type="scientific">Pontibacter ruber</name>
    <dbReference type="NCBI Taxonomy" id="1343895"/>
    <lineage>
        <taxon>Bacteria</taxon>
        <taxon>Pseudomonadati</taxon>
        <taxon>Bacteroidota</taxon>
        <taxon>Cytophagia</taxon>
        <taxon>Cytophagales</taxon>
        <taxon>Hymenobacteraceae</taxon>
        <taxon>Pontibacter</taxon>
    </lineage>
</organism>
<dbReference type="PANTHER" id="PTHR37464">
    <property type="entry name" value="BLL2463 PROTEIN"/>
    <property type="match status" value="1"/>
</dbReference>
<comment type="caution">
    <text evidence="3">The sequence shown here is derived from an EMBL/GenBank/DDBJ whole genome shotgun (WGS) entry which is preliminary data.</text>
</comment>
<dbReference type="EMBL" id="JBHUIM010000001">
    <property type="protein sequence ID" value="MFD2246851.1"/>
    <property type="molecule type" value="Genomic_DNA"/>
</dbReference>
<dbReference type="RefSeq" id="WP_250428629.1">
    <property type="nucleotide sequence ID" value="NZ_JALPRR010000001.1"/>
</dbReference>
<gene>
    <name evidence="3" type="ORF">ACFSKP_11340</name>
</gene>
<proteinExistence type="predicted"/>
<name>A0ABW5CWM1_9BACT</name>
<evidence type="ECO:0000256" key="1">
    <source>
        <dbReference type="SAM" id="Phobius"/>
    </source>
</evidence>
<sequence>MFFLSPYWLFAASAILVPIAIHLWNKRQGKTVKVGSLRWLEASASKRWSSIRLKDVWLLVLRCFILILLAGALAKPVWVHPPGKQKSRNAVYVGQELLYSTAIKSIKPAVDSLLQRGYTLHHYALGFAQITQEQWQALSSNPNDSTVGNGNHWALLPAMAQHYPQPQDSVWLFTSDQQRHFKGAPTAMQQNIIWIPVALEATTTWLQAAIKIGPDSIQFILGNSTREGTTFSRIRSAFSDQAQSINVGAGRQVRLQQQGDSLWVHMQKDEQKVFVRNKPLRVSIVSGKAQQADVKYLQAAIQAISNYTGIPITMKPVAITASPDTAAAWLFWLSSEELPQTWKQQVQQQGTRVWLQKAEKPATTTAHFASAGGNIKLRQLSKIIASDRYTSLWLTSSGEPLLTKQPLGKGAIYHFRSGFSPRWSQLGQSAQLPELLLPLLLPQAAASVYDVRALDEEQLKPTVKTLQESIKQESQQSHLIPWLVLAAFILFLAERLIATKRATA</sequence>
<keyword evidence="1" id="KW-0812">Transmembrane</keyword>
<dbReference type="InterPro" id="IPR011933">
    <property type="entry name" value="Double_TM_dom"/>
</dbReference>
<feature type="domain" description="Aerotolerance regulator N-terminal" evidence="2">
    <location>
        <begin position="1"/>
        <end position="76"/>
    </location>
</feature>
<evidence type="ECO:0000259" key="2">
    <source>
        <dbReference type="Pfam" id="PF07584"/>
    </source>
</evidence>
<keyword evidence="1" id="KW-1133">Transmembrane helix</keyword>
<feature type="transmembrane region" description="Helical" evidence="1">
    <location>
        <begin position="6"/>
        <end position="24"/>
    </location>
</feature>
<keyword evidence="4" id="KW-1185">Reference proteome</keyword>
<keyword evidence="1" id="KW-0472">Membrane</keyword>
<feature type="transmembrane region" description="Helical" evidence="1">
    <location>
        <begin position="479"/>
        <end position="498"/>
    </location>
</feature>
<dbReference type="PANTHER" id="PTHR37464:SF1">
    <property type="entry name" value="BLL2463 PROTEIN"/>
    <property type="match status" value="1"/>
</dbReference>
<dbReference type="Proteomes" id="UP001597374">
    <property type="component" value="Unassembled WGS sequence"/>
</dbReference>
<reference evidence="4" key="1">
    <citation type="journal article" date="2019" name="Int. J. Syst. Evol. Microbiol.">
        <title>The Global Catalogue of Microorganisms (GCM) 10K type strain sequencing project: providing services to taxonomists for standard genome sequencing and annotation.</title>
        <authorList>
            <consortium name="The Broad Institute Genomics Platform"/>
            <consortium name="The Broad Institute Genome Sequencing Center for Infectious Disease"/>
            <person name="Wu L."/>
            <person name="Ma J."/>
        </authorList>
    </citation>
    <scope>NUCLEOTIDE SEQUENCE [LARGE SCALE GENOMIC DNA]</scope>
    <source>
        <strain evidence="4">CGMCC 4.1782</strain>
    </source>
</reference>
<dbReference type="InterPro" id="IPR024163">
    <property type="entry name" value="Aerotolerance_reg_N"/>
</dbReference>
<dbReference type="Pfam" id="PF07584">
    <property type="entry name" value="BatA"/>
    <property type="match status" value="1"/>
</dbReference>
<evidence type="ECO:0000313" key="3">
    <source>
        <dbReference type="EMBL" id="MFD2246851.1"/>
    </source>
</evidence>
<feature type="transmembrane region" description="Helical" evidence="1">
    <location>
        <begin position="56"/>
        <end position="78"/>
    </location>
</feature>